<dbReference type="CDD" id="cd00075">
    <property type="entry name" value="HATPase"/>
    <property type="match status" value="1"/>
</dbReference>
<dbReference type="Pfam" id="PF00512">
    <property type="entry name" value="HisKA"/>
    <property type="match status" value="1"/>
</dbReference>
<evidence type="ECO:0000256" key="4">
    <source>
        <dbReference type="ARBA" id="ARBA00022553"/>
    </source>
</evidence>
<dbReference type="SMART" id="SM00388">
    <property type="entry name" value="HisKA"/>
    <property type="match status" value="1"/>
</dbReference>
<dbReference type="GO" id="GO:0005524">
    <property type="term" value="F:ATP binding"/>
    <property type="evidence" value="ECO:0007669"/>
    <property type="project" value="UniProtKB-KW"/>
</dbReference>
<dbReference type="InterPro" id="IPR029016">
    <property type="entry name" value="GAF-like_dom_sf"/>
</dbReference>
<dbReference type="GO" id="GO:0005737">
    <property type="term" value="C:cytoplasm"/>
    <property type="evidence" value="ECO:0007669"/>
    <property type="project" value="UniProtKB-ARBA"/>
</dbReference>
<evidence type="ECO:0000256" key="1">
    <source>
        <dbReference type="ARBA" id="ARBA00000085"/>
    </source>
</evidence>
<comment type="function">
    <text evidence="13">Member of the two-component regulatory system KdpD/KdpE involved in the regulation of the kdp operon. KdpD may function as a membrane-associated protein kinase that phosphorylates KdpE in response to environmental signals.</text>
</comment>
<dbReference type="PRINTS" id="PR00344">
    <property type="entry name" value="BCTRLSENSOR"/>
</dbReference>
<dbReference type="InterPro" id="IPR003594">
    <property type="entry name" value="HATPase_dom"/>
</dbReference>
<dbReference type="OrthoDB" id="9806130at2"/>
<keyword evidence="6 14" id="KW-0812">Transmembrane</keyword>
<accession>A0A1H8VZ56</accession>
<evidence type="ECO:0000256" key="2">
    <source>
        <dbReference type="ARBA" id="ARBA00004141"/>
    </source>
</evidence>
<evidence type="ECO:0000256" key="5">
    <source>
        <dbReference type="ARBA" id="ARBA00022679"/>
    </source>
</evidence>
<dbReference type="Gene3D" id="1.20.120.620">
    <property type="entry name" value="Backbone structure of the membrane domain of e. Coli histidine kinase receptor kdpd"/>
    <property type="match status" value="1"/>
</dbReference>
<proteinExistence type="predicted"/>
<dbReference type="GO" id="GO:0042802">
    <property type="term" value="F:identical protein binding"/>
    <property type="evidence" value="ECO:0007669"/>
    <property type="project" value="UniProtKB-ARBA"/>
</dbReference>
<feature type="transmembrane region" description="Helical" evidence="14">
    <location>
        <begin position="396"/>
        <end position="418"/>
    </location>
</feature>
<evidence type="ECO:0000256" key="10">
    <source>
        <dbReference type="ARBA" id="ARBA00022989"/>
    </source>
</evidence>
<dbReference type="InterPro" id="IPR003661">
    <property type="entry name" value="HisK_dim/P_dom"/>
</dbReference>
<evidence type="ECO:0000256" key="7">
    <source>
        <dbReference type="ARBA" id="ARBA00022741"/>
    </source>
</evidence>
<evidence type="ECO:0000256" key="6">
    <source>
        <dbReference type="ARBA" id="ARBA00022692"/>
    </source>
</evidence>
<dbReference type="InterPro" id="IPR014729">
    <property type="entry name" value="Rossmann-like_a/b/a_fold"/>
</dbReference>
<name>A0A1H8VZ56_9FIRM</name>
<dbReference type="GO" id="GO:0000155">
    <property type="term" value="F:phosphorelay sensor kinase activity"/>
    <property type="evidence" value="ECO:0007669"/>
    <property type="project" value="InterPro"/>
</dbReference>
<dbReference type="InterPro" id="IPR038318">
    <property type="entry name" value="KdpD_sf"/>
</dbReference>
<dbReference type="RefSeq" id="WP_091747427.1">
    <property type="nucleotide sequence ID" value="NZ_FODY01000013.1"/>
</dbReference>
<dbReference type="AlphaFoldDB" id="A0A1H8VZ56"/>
<dbReference type="Pfam" id="PF02518">
    <property type="entry name" value="HATPase_c"/>
    <property type="match status" value="1"/>
</dbReference>
<dbReference type="InterPro" id="IPR005467">
    <property type="entry name" value="His_kinase_dom"/>
</dbReference>
<comment type="catalytic activity">
    <reaction evidence="1">
        <text>ATP + protein L-histidine = ADP + protein N-phospho-L-histidine.</text>
        <dbReference type="EC" id="2.7.13.3"/>
    </reaction>
</comment>
<dbReference type="EMBL" id="FODY01000013">
    <property type="protein sequence ID" value="SEP20640.1"/>
    <property type="molecule type" value="Genomic_DNA"/>
</dbReference>
<dbReference type="SUPFAM" id="SSF55874">
    <property type="entry name" value="ATPase domain of HSP90 chaperone/DNA topoisomerase II/histidine kinase"/>
    <property type="match status" value="1"/>
</dbReference>
<keyword evidence="17" id="KW-1185">Reference proteome</keyword>
<evidence type="ECO:0000256" key="9">
    <source>
        <dbReference type="ARBA" id="ARBA00022840"/>
    </source>
</evidence>
<dbReference type="GO" id="GO:0005886">
    <property type="term" value="C:plasma membrane"/>
    <property type="evidence" value="ECO:0007669"/>
    <property type="project" value="TreeGrafter"/>
</dbReference>
<keyword evidence="5" id="KW-0808">Transferase</keyword>
<dbReference type="PROSITE" id="PS50109">
    <property type="entry name" value="HIS_KIN"/>
    <property type="match status" value="1"/>
</dbReference>
<comment type="subcellular location">
    <subcellularLocation>
        <location evidence="2">Membrane</location>
        <topology evidence="2">Multi-pass membrane protein</topology>
    </subcellularLocation>
</comment>
<feature type="transmembrane region" description="Helical" evidence="14">
    <location>
        <begin position="475"/>
        <end position="493"/>
    </location>
</feature>
<evidence type="ECO:0000313" key="17">
    <source>
        <dbReference type="Proteomes" id="UP000198847"/>
    </source>
</evidence>
<gene>
    <name evidence="16" type="ORF">SAMN04490178_11355</name>
</gene>
<keyword evidence="7" id="KW-0547">Nucleotide-binding</keyword>
<evidence type="ECO:0000259" key="15">
    <source>
        <dbReference type="PROSITE" id="PS50109"/>
    </source>
</evidence>
<protein>
    <recommendedName>
        <fullName evidence="3">histidine kinase</fullName>
        <ecNumber evidence="3">2.7.13.3</ecNumber>
    </recommendedName>
</protein>
<feature type="transmembrane region" description="Helical" evidence="14">
    <location>
        <begin position="425"/>
        <end position="443"/>
    </location>
</feature>
<evidence type="ECO:0000256" key="13">
    <source>
        <dbReference type="ARBA" id="ARBA00057300"/>
    </source>
</evidence>
<dbReference type="Pfam" id="PF13493">
    <property type="entry name" value="DUF4118"/>
    <property type="match status" value="1"/>
</dbReference>
<feature type="transmembrane region" description="Helical" evidence="14">
    <location>
        <begin position="449"/>
        <end position="468"/>
    </location>
</feature>
<dbReference type="EC" id="2.7.13.3" evidence="3"/>
<dbReference type="STRING" id="112903.SAMN04490178_11355"/>
<keyword evidence="11" id="KW-0902">Two-component regulatory system</keyword>
<dbReference type="Pfam" id="PF02702">
    <property type="entry name" value="KdpD"/>
    <property type="match status" value="1"/>
</dbReference>
<dbReference type="SMART" id="SM00387">
    <property type="entry name" value="HATPase_c"/>
    <property type="match status" value="1"/>
</dbReference>
<dbReference type="Pfam" id="PF00582">
    <property type="entry name" value="Usp"/>
    <property type="match status" value="1"/>
</dbReference>
<sequence length="898" mass="100057">MAEERLRPDPDELLGSIKKAARGKLTVFLGAVAGVGKTYKMLEAAHERKADGVRVLTGWIETHGRPETERLAAGIPGIPPRELVYRDRVMQEMDIDAVLLQQPELVLVDELAHTNIPGSRHVRRYQDVEELLVAGIHVYTTVNIQHMESLNDVVAQITGVIVRETVPDYVLAQADNIQLIDIPPEELIKRLQEGKVYRQGQVQQALKNFFRLGNINALRELALRFTASRVDQDLNEYMRQKQIAGPWPAAGRIMVCVSPSPFSAQLIRAAHRFASGLHAEFLAVHIETAQRRFPLGDKERDRIARNMRLAEELGARTLMVVGNDLVKEILEVARTHNVTAIVVGKSGNTHLQDLFRKSFVDRLIRASGGIHVYVIQGTVEEEKRPEIKTVIPTTSFAGMMPFAGGLAMTALVTLAGWLGRDHWELVNVALLYLLPVLLSAVWWGRWPSYFTAVISVSCFDYLFVPPLFTFSVYDFRFVWSFAIFLLVSFLIGGRTEWLRREAKAAQLRERGIRALYKFSREIAAVIDLEFICRELVRHAGETIGRDTLVLCPDKSGKLYLAGSYDSSRFALVEDFSLSDAEYAVAVWSYKNRRVAGCSTETLPGAENLYVPLTAGENVGGVFGVRIGTQPVTPEEKRLIDAWSGLAAMAIERVTLARQAQQAALVVESDRLRMALFNSVSHELRTPLATITGAVSTLLDPDIQYPEELRTELLETILYGAARMERVVNNLLDTARQESGMLQLKTDWCDIEDMVGSAWRRISERKQTHTLITKLPETLPLLRADCVLLEQVLINLLDNAIKYSPQGSPITVSAAQDGSQVVLSVRDEGPGIGREDRERIFEKFYRAPQVRKVSGTGLGLSICKGIVEAHKGVIWAENHPDGGAQISIRLPVSSDGTNP</sequence>
<dbReference type="SUPFAM" id="SSF52402">
    <property type="entry name" value="Adenine nucleotide alpha hydrolases-like"/>
    <property type="match status" value="1"/>
</dbReference>
<dbReference type="Proteomes" id="UP000198847">
    <property type="component" value="Unassembled WGS sequence"/>
</dbReference>
<dbReference type="InterPro" id="IPR036890">
    <property type="entry name" value="HATPase_C_sf"/>
</dbReference>
<keyword evidence="8 16" id="KW-0418">Kinase</keyword>
<dbReference type="InterPro" id="IPR004358">
    <property type="entry name" value="Sig_transdc_His_kin-like_C"/>
</dbReference>
<dbReference type="Gene3D" id="3.30.565.10">
    <property type="entry name" value="Histidine kinase-like ATPase, C-terminal domain"/>
    <property type="match status" value="1"/>
</dbReference>
<evidence type="ECO:0000256" key="8">
    <source>
        <dbReference type="ARBA" id="ARBA00022777"/>
    </source>
</evidence>
<dbReference type="InterPro" id="IPR025201">
    <property type="entry name" value="KdpD_TM"/>
</dbReference>
<dbReference type="Gene3D" id="3.40.50.620">
    <property type="entry name" value="HUPs"/>
    <property type="match status" value="1"/>
</dbReference>
<keyword evidence="10 14" id="KW-1133">Transmembrane helix</keyword>
<dbReference type="Gene3D" id="3.40.50.300">
    <property type="entry name" value="P-loop containing nucleotide triphosphate hydrolases"/>
    <property type="match status" value="1"/>
</dbReference>
<dbReference type="CDD" id="cd01987">
    <property type="entry name" value="USP_KdpD-like"/>
    <property type="match status" value="1"/>
</dbReference>
<dbReference type="InterPro" id="IPR052023">
    <property type="entry name" value="Histidine_kinase_KdpD"/>
</dbReference>
<keyword evidence="9" id="KW-0067">ATP-binding</keyword>
<dbReference type="FunFam" id="3.30.565.10:FF:000042">
    <property type="entry name" value="Two-component sensor histidine kinase KdpD"/>
    <property type="match status" value="1"/>
</dbReference>
<evidence type="ECO:0000313" key="16">
    <source>
        <dbReference type="EMBL" id="SEP20640.1"/>
    </source>
</evidence>
<organism evidence="16 17">
    <name type="scientific">Propionispora vibrioides</name>
    <dbReference type="NCBI Taxonomy" id="112903"/>
    <lineage>
        <taxon>Bacteria</taxon>
        <taxon>Bacillati</taxon>
        <taxon>Bacillota</taxon>
        <taxon>Negativicutes</taxon>
        <taxon>Selenomonadales</taxon>
        <taxon>Sporomusaceae</taxon>
        <taxon>Propionispora</taxon>
    </lineage>
</organism>
<evidence type="ECO:0000256" key="12">
    <source>
        <dbReference type="ARBA" id="ARBA00023136"/>
    </source>
</evidence>
<dbReference type="PANTHER" id="PTHR45569">
    <property type="entry name" value="SENSOR PROTEIN KDPD"/>
    <property type="match status" value="1"/>
</dbReference>
<keyword evidence="12 14" id="KW-0472">Membrane</keyword>
<feature type="domain" description="Histidine kinase" evidence="15">
    <location>
        <begin position="678"/>
        <end position="893"/>
    </location>
</feature>
<dbReference type="InterPro" id="IPR006016">
    <property type="entry name" value="UspA"/>
</dbReference>
<dbReference type="SUPFAM" id="SSF55781">
    <property type="entry name" value="GAF domain-like"/>
    <property type="match status" value="1"/>
</dbReference>
<evidence type="ECO:0000256" key="3">
    <source>
        <dbReference type="ARBA" id="ARBA00012438"/>
    </source>
</evidence>
<dbReference type="InterPro" id="IPR036097">
    <property type="entry name" value="HisK_dim/P_sf"/>
</dbReference>
<keyword evidence="4" id="KW-0597">Phosphoprotein</keyword>
<evidence type="ECO:0000256" key="14">
    <source>
        <dbReference type="SAM" id="Phobius"/>
    </source>
</evidence>
<dbReference type="InterPro" id="IPR003852">
    <property type="entry name" value="Sig_transdc_His_kinase_KdpD_N"/>
</dbReference>
<dbReference type="PANTHER" id="PTHR45569:SF1">
    <property type="entry name" value="SENSOR PROTEIN KDPD"/>
    <property type="match status" value="1"/>
</dbReference>
<dbReference type="InterPro" id="IPR027417">
    <property type="entry name" value="P-loop_NTPase"/>
</dbReference>
<dbReference type="Gene3D" id="1.10.287.130">
    <property type="match status" value="1"/>
</dbReference>
<dbReference type="CDD" id="cd00082">
    <property type="entry name" value="HisKA"/>
    <property type="match status" value="1"/>
</dbReference>
<dbReference type="Gene3D" id="3.30.450.40">
    <property type="match status" value="1"/>
</dbReference>
<dbReference type="FunFam" id="3.40.50.300:FF:000483">
    <property type="entry name" value="Sensor histidine kinase KdpD"/>
    <property type="match status" value="1"/>
</dbReference>
<evidence type="ECO:0000256" key="11">
    <source>
        <dbReference type="ARBA" id="ARBA00023012"/>
    </source>
</evidence>
<reference evidence="16 17" key="1">
    <citation type="submission" date="2016-10" db="EMBL/GenBank/DDBJ databases">
        <authorList>
            <person name="de Groot N.N."/>
        </authorList>
    </citation>
    <scope>NUCLEOTIDE SEQUENCE [LARGE SCALE GENOMIC DNA]</scope>
    <source>
        <strain evidence="16 17">DSM 13305</strain>
    </source>
</reference>
<dbReference type="SUPFAM" id="SSF47384">
    <property type="entry name" value="Homodimeric domain of signal transducing histidine kinase"/>
    <property type="match status" value="1"/>
</dbReference>